<dbReference type="GO" id="GO:0019674">
    <property type="term" value="P:NAD+ metabolic process"/>
    <property type="evidence" value="ECO:0007669"/>
    <property type="project" value="InterPro"/>
</dbReference>
<dbReference type="GO" id="GO:0046872">
    <property type="term" value="F:metal ion binding"/>
    <property type="evidence" value="ECO:0007669"/>
    <property type="project" value="UniProtKB-UniRule"/>
</dbReference>
<comment type="catalytic activity">
    <reaction evidence="5 6">
        <text>NAD(+) + ATP = ADP + NADP(+) + H(+)</text>
        <dbReference type="Rhea" id="RHEA:18629"/>
        <dbReference type="ChEBI" id="CHEBI:15378"/>
        <dbReference type="ChEBI" id="CHEBI:30616"/>
        <dbReference type="ChEBI" id="CHEBI:57540"/>
        <dbReference type="ChEBI" id="CHEBI:58349"/>
        <dbReference type="ChEBI" id="CHEBI:456216"/>
        <dbReference type="EC" id="2.7.1.23"/>
    </reaction>
</comment>
<dbReference type="EMBL" id="LDWY01000076">
    <property type="protein sequence ID" value="PHY90109.1"/>
    <property type="molecule type" value="Genomic_DNA"/>
</dbReference>
<comment type="subcellular location">
    <subcellularLocation>
        <location evidence="6">Cytoplasm</location>
    </subcellularLocation>
</comment>
<reference evidence="8" key="1">
    <citation type="submission" date="2015-06" db="EMBL/GenBank/DDBJ databases">
        <authorList>
            <person name="Hoefler B.C."/>
            <person name="Straight P.D."/>
        </authorList>
    </citation>
    <scope>NUCLEOTIDE SEQUENCE [LARGE SCALE GENOMIC DNA]</scope>
    <source>
        <strain evidence="8">73/13</strain>
    </source>
</reference>
<feature type="binding site" evidence="6">
    <location>
        <position position="178"/>
    </location>
    <ligand>
        <name>NAD(+)</name>
        <dbReference type="ChEBI" id="CHEBI:57540"/>
    </ligand>
</feature>
<feature type="binding site" evidence="6">
    <location>
        <position position="186"/>
    </location>
    <ligand>
        <name>NAD(+)</name>
        <dbReference type="ChEBI" id="CHEBI:57540"/>
    </ligand>
</feature>
<dbReference type="GeneID" id="77266482"/>
<feature type="binding site" evidence="6">
    <location>
        <begin position="189"/>
        <end position="194"/>
    </location>
    <ligand>
        <name>NAD(+)</name>
        <dbReference type="ChEBI" id="CHEBI:57540"/>
    </ligand>
</feature>
<dbReference type="EC" id="2.7.1.23" evidence="6"/>
<evidence type="ECO:0000256" key="3">
    <source>
        <dbReference type="ARBA" id="ARBA00022857"/>
    </source>
</evidence>
<evidence type="ECO:0000313" key="9">
    <source>
        <dbReference type="Proteomes" id="UP000237472"/>
    </source>
</evidence>
<gene>
    <name evidence="8" type="primary">pnk</name>
    <name evidence="6" type="synonym">nadK</name>
    <name evidence="8" type="ORF">AA994_06140</name>
    <name evidence="7" type="ORF">CVU5213_05030</name>
</gene>
<comment type="caution">
    <text evidence="8">The sequence shown here is derived from an EMBL/GenBank/DDBJ whole genome shotgun (WGS) entry which is preliminary data.</text>
</comment>
<dbReference type="Gene3D" id="2.60.200.30">
    <property type="entry name" value="Probable inorganic polyphosphate/atp-NAD kinase, domain 2"/>
    <property type="match status" value="1"/>
</dbReference>
<dbReference type="GO" id="GO:0005737">
    <property type="term" value="C:cytoplasm"/>
    <property type="evidence" value="ECO:0007669"/>
    <property type="project" value="UniProtKB-SubCell"/>
</dbReference>
<dbReference type="InterPro" id="IPR002504">
    <property type="entry name" value="NADK"/>
</dbReference>
<dbReference type="Proteomes" id="UP000237472">
    <property type="component" value="Unassembled WGS sequence"/>
</dbReference>
<dbReference type="GO" id="GO:0051287">
    <property type="term" value="F:NAD binding"/>
    <property type="evidence" value="ECO:0007669"/>
    <property type="project" value="UniProtKB-ARBA"/>
</dbReference>
<keyword evidence="2 6" id="KW-0418">Kinase</keyword>
<dbReference type="Pfam" id="PF01513">
    <property type="entry name" value="NAD_kinase"/>
    <property type="match status" value="1"/>
</dbReference>
<evidence type="ECO:0000313" key="10">
    <source>
        <dbReference type="Proteomes" id="UP000811399"/>
    </source>
</evidence>
<evidence type="ECO:0000256" key="4">
    <source>
        <dbReference type="ARBA" id="ARBA00023027"/>
    </source>
</evidence>
<keyword evidence="6" id="KW-0963">Cytoplasm</keyword>
<organism evidence="8 9">
    <name type="scientific">Campylobacter vulpis</name>
    <dbReference type="NCBI Taxonomy" id="1655500"/>
    <lineage>
        <taxon>Bacteria</taxon>
        <taxon>Pseudomonadati</taxon>
        <taxon>Campylobacterota</taxon>
        <taxon>Epsilonproteobacteria</taxon>
        <taxon>Campylobacterales</taxon>
        <taxon>Campylobacteraceae</taxon>
        <taxon>Campylobacter</taxon>
    </lineage>
</organism>
<dbReference type="GO" id="GO:0006741">
    <property type="term" value="P:NADP+ biosynthetic process"/>
    <property type="evidence" value="ECO:0007669"/>
    <property type="project" value="UniProtKB-UniRule"/>
</dbReference>
<accession>A0A2G4R0K4</accession>
<evidence type="ECO:0000313" key="8">
    <source>
        <dbReference type="EMBL" id="PHY90109.1"/>
    </source>
</evidence>
<sequence>MQKEFNYKNVKKIGLVARPNSNLDAEITNLESILKKKGVELLLFKESSQRLNLASFELNELFEKSDFIISLGGDGTLISLCRKAYEYEKAILGIHAGRLGFLTTLSLQDTPKFFEEFFQGEFRLEMPFMLELILETKRGEILRKNAFNDIVFFRKQMNSMVSIEVFRKGKIFNQYFGDGLIIASPAGSTAYNLSANGPIVYTLAEVFILTPVCSHSLTQRPIVLPRGFELEVGAKDCVLCVDGQEHYEVDEFKSIKVGLSDKGVCLIHPKNRDYFQILKEKLNWGN</sequence>
<reference evidence="9" key="2">
    <citation type="submission" date="2015-06" db="EMBL/GenBank/DDBJ databases">
        <authorList>
            <person name="Parisi A."/>
            <person name="Chiara M."/>
            <person name="Florio D."/>
            <person name="Miccolupo A."/>
            <person name="Manzari C."/>
            <person name="Mion D."/>
            <person name="Caruso M."/>
            <person name="D'erchia A.M."/>
            <person name="Zanoni R."/>
        </authorList>
    </citation>
    <scope>NUCLEOTIDE SEQUENCE [LARGE SCALE GENOMIC DNA]</scope>
    <source>
        <strain evidence="9">73/13</strain>
    </source>
</reference>
<dbReference type="RefSeq" id="WP_099461998.1">
    <property type="nucleotide sequence ID" value="NZ_CP041617.1"/>
</dbReference>
<evidence type="ECO:0000256" key="1">
    <source>
        <dbReference type="ARBA" id="ARBA00022679"/>
    </source>
</evidence>
<dbReference type="GO" id="GO:0005524">
    <property type="term" value="F:ATP binding"/>
    <property type="evidence" value="ECO:0007669"/>
    <property type="project" value="UniProtKB-KW"/>
</dbReference>
<name>A0A2G4R0K4_9BACT</name>
<comment type="function">
    <text evidence="6">Involved in the regulation of the intracellular balance of NAD and NADP, and is a key enzyme in the biosynthesis of NADP. Catalyzes specifically the phosphorylation on 2'-hydroxyl of the adenosine moiety of NAD to yield NADP.</text>
</comment>
<comment type="cofactor">
    <cofactor evidence="6">
        <name>a divalent metal cation</name>
        <dbReference type="ChEBI" id="CHEBI:60240"/>
    </cofactor>
</comment>
<dbReference type="PANTHER" id="PTHR20275:SF0">
    <property type="entry name" value="NAD KINASE"/>
    <property type="match status" value="1"/>
</dbReference>
<feature type="binding site" evidence="6">
    <location>
        <position position="244"/>
    </location>
    <ligand>
        <name>NAD(+)</name>
        <dbReference type="ChEBI" id="CHEBI:57540"/>
    </ligand>
</feature>
<keyword evidence="10" id="KW-1185">Reference proteome</keyword>
<keyword evidence="4 6" id="KW-0520">NAD</keyword>
<dbReference type="HAMAP" id="MF_00361">
    <property type="entry name" value="NAD_kinase"/>
    <property type="match status" value="1"/>
</dbReference>
<proteinExistence type="inferred from homology"/>
<dbReference type="GO" id="GO:0003951">
    <property type="term" value="F:NAD+ kinase activity"/>
    <property type="evidence" value="ECO:0007669"/>
    <property type="project" value="UniProtKB-UniRule"/>
</dbReference>
<dbReference type="Proteomes" id="UP000811399">
    <property type="component" value="Unassembled WGS sequence"/>
</dbReference>
<comment type="caution">
    <text evidence="6">Lacks conserved residue(s) required for the propagation of feature annotation.</text>
</comment>
<dbReference type="Gene3D" id="3.40.50.10330">
    <property type="entry name" value="Probable inorganic polyphosphate/atp-NAD kinase, domain 1"/>
    <property type="match status" value="1"/>
</dbReference>
<keyword evidence="6" id="KW-0067">ATP-binding</keyword>
<feature type="active site" description="Proton acceptor" evidence="6">
    <location>
        <position position="74"/>
    </location>
</feature>
<keyword evidence="1 6" id="KW-0808">Transferase</keyword>
<keyword evidence="3 6" id="KW-0521">NADP</keyword>
<feature type="binding site" evidence="6">
    <location>
        <begin position="74"/>
        <end position="75"/>
    </location>
    <ligand>
        <name>NAD(+)</name>
        <dbReference type="ChEBI" id="CHEBI:57540"/>
    </ligand>
</feature>
<keyword evidence="6" id="KW-0547">Nucleotide-binding</keyword>
<protein>
    <recommendedName>
        <fullName evidence="6">NAD kinase</fullName>
        <ecNumber evidence="6">2.7.1.23</ecNumber>
    </recommendedName>
    <alternativeName>
        <fullName evidence="6">ATP-dependent NAD kinase</fullName>
    </alternativeName>
</protein>
<dbReference type="InterPro" id="IPR017437">
    <property type="entry name" value="ATP-NAD_kinase_PpnK-typ_C"/>
</dbReference>
<dbReference type="PANTHER" id="PTHR20275">
    <property type="entry name" value="NAD KINASE"/>
    <property type="match status" value="1"/>
</dbReference>
<comment type="similarity">
    <text evidence="6">Belongs to the NAD kinase family.</text>
</comment>
<dbReference type="EMBL" id="VJYU01000012">
    <property type="protein sequence ID" value="MBS4241086.1"/>
    <property type="molecule type" value="Genomic_DNA"/>
</dbReference>
<reference evidence="7" key="3">
    <citation type="submission" date="2019-07" db="EMBL/GenBank/DDBJ databases">
        <authorList>
            <person name="Miller W.G."/>
        </authorList>
    </citation>
    <scope>NUCLEOTIDE SEQUENCE</scope>
    <source>
        <strain evidence="7">52/13</strain>
    </source>
</reference>
<dbReference type="InterPro" id="IPR017438">
    <property type="entry name" value="ATP-NAD_kinase_N"/>
</dbReference>
<dbReference type="NCBIfam" id="NF010679">
    <property type="entry name" value="PRK14077.1"/>
    <property type="match status" value="1"/>
</dbReference>
<dbReference type="InterPro" id="IPR016064">
    <property type="entry name" value="NAD/diacylglycerol_kinase_sf"/>
</dbReference>
<evidence type="ECO:0000256" key="2">
    <source>
        <dbReference type="ARBA" id="ARBA00022777"/>
    </source>
</evidence>
<dbReference type="Pfam" id="PF20143">
    <property type="entry name" value="NAD_kinase_C"/>
    <property type="match status" value="1"/>
</dbReference>
<dbReference type="SUPFAM" id="SSF111331">
    <property type="entry name" value="NAD kinase/diacylglycerol kinase-like"/>
    <property type="match status" value="1"/>
</dbReference>
<feature type="binding site" evidence="6">
    <location>
        <begin position="148"/>
        <end position="149"/>
    </location>
    <ligand>
        <name>NAD(+)</name>
        <dbReference type="ChEBI" id="CHEBI:57540"/>
    </ligand>
</feature>
<evidence type="ECO:0000256" key="5">
    <source>
        <dbReference type="ARBA" id="ARBA00047925"/>
    </source>
</evidence>
<reference evidence="7 10" key="4">
    <citation type="journal article" date="2021" name="Syst. Appl. Microbiol.">
        <title>nCampylobacter vulpis sp. nov. isolated from wild red foxes.</title>
        <authorList>
            <person name="Parisi A."/>
            <person name="Chiara M."/>
            <person name="Caffara M."/>
            <person name="Mion D."/>
            <person name="Miller W.G."/>
            <person name="Caruso M."/>
            <person name="Manzari C."/>
            <person name="Florio D."/>
            <person name="Capozzi L."/>
            <person name="D'Erchia A.M."/>
            <person name="Manzulli V."/>
            <person name="Zanoni R.G."/>
        </authorList>
    </citation>
    <scope>NUCLEOTIDE SEQUENCE [LARGE SCALE GENOMIC DNA]</scope>
    <source>
        <strain evidence="7 10">52/13</strain>
    </source>
</reference>
<dbReference type="AlphaFoldDB" id="A0A2G4R0K4"/>
<evidence type="ECO:0000313" key="7">
    <source>
        <dbReference type="EMBL" id="MBS4241086.1"/>
    </source>
</evidence>
<dbReference type="OrthoDB" id="9774737at2"/>
<evidence type="ECO:0000256" key="6">
    <source>
        <dbReference type="HAMAP-Rule" id="MF_00361"/>
    </source>
</evidence>